<dbReference type="AlphaFoldDB" id="A0A2A4XGW1"/>
<evidence type="ECO:0000259" key="11">
    <source>
        <dbReference type="Pfam" id="PF00482"/>
    </source>
</evidence>
<feature type="transmembrane region" description="Helical" evidence="10">
    <location>
        <begin position="173"/>
        <end position="193"/>
    </location>
</feature>
<evidence type="ECO:0000256" key="1">
    <source>
        <dbReference type="ARBA" id="ARBA00004429"/>
    </source>
</evidence>
<evidence type="ECO:0000256" key="3">
    <source>
        <dbReference type="ARBA" id="ARBA00022448"/>
    </source>
</evidence>
<dbReference type="PRINTS" id="PR00812">
    <property type="entry name" value="BCTERIALGSPF"/>
</dbReference>
<evidence type="ECO:0000256" key="7">
    <source>
        <dbReference type="ARBA" id="ARBA00022989"/>
    </source>
</evidence>
<dbReference type="InterPro" id="IPR018076">
    <property type="entry name" value="T2SS_GspF_dom"/>
</dbReference>
<dbReference type="PANTHER" id="PTHR30012">
    <property type="entry name" value="GENERAL SECRETION PATHWAY PROTEIN"/>
    <property type="match status" value="1"/>
</dbReference>
<dbReference type="InterPro" id="IPR003004">
    <property type="entry name" value="GspF/PilC"/>
</dbReference>
<feature type="transmembrane region" description="Helical" evidence="10">
    <location>
        <begin position="213"/>
        <end position="239"/>
    </location>
</feature>
<protein>
    <submittedName>
        <fullName evidence="12">Type II secretion system protein F</fullName>
    </submittedName>
</protein>
<evidence type="ECO:0000256" key="8">
    <source>
        <dbReference type="ARBA" id="ARBA00023136"/>
    </source>
</evidence>
<feature type="transmembrane region" description="Helical" evidence="10">
    <location>
        <begin position="379"/>
        <end position="399"/>
    </location>
</feature>
<dbReference type="Gene3D" id="1.20.81.30">
    <property type="entry name" value="Type II secretion system (T2SS), domain F"/>
    <property type="match status" value="2"/>
</dbReference>
<feature type="domain" description="Type II secretion system protein GspF" evidence="11">
    <location>
        <begin position="71"/>
        <end position="194"/>
    </location>
</feature>
<feature type="domain" description="Type II secretion system protein GspF" evidence="11">
    <location>
        <begin position="275"/>
        <end position="397"/>
    </location>
</feature>
<dbReference type="PANTHER" id="PTHR30012:SF7">
    <property type="entry name" value="PROTEIN TRANSPORT PROTEIN HOFC HOMOLOG"/>
    <property type="match status" value="1"/>
</dbReference>
<comment type="subcellular location">
    <subcellularLocation>
        <location evidence="1 9">Cell inner membrane</location>
        <topology evidence="1 9">Multi-pass membrane protein</topology>
    </subcellularLocation>
</comment>
<evidence type="ECO:0000313" key="13">
    <source>
        <dbReference type="Proteomes" id="UP000218767"/>
    </source>
</evidence>
<name>A0A2A4XGW1_9GAMM</name>
<reference evidence="13" key="1">
    <citation type="submission" date="2017-08" db="EMBL/GenBank/DDBJ databases">
        <title>A dynamic microbial community with high functional redundancy inhabits the cold, oxic subseafloor aquifer.</title>
        <authorList>
            <person name="Tully B.J."/>
            <person name="Wheat C.G."/>
            <person name="Glazer B.T."/>
            <person name="Huber J.A."/>
        </authorList>
    </citation>
    <scope>NUCLEOTIDE SEQUENCE [LARGE SCALE GENOMIC DNA]</scope>
</reference>
<keyword evidence="7 10" id="KW-1133">Transmembrane helix</keyword>
<dbReference type="FunFam" id="1.20.81.30:FF:000001">
    <property type="entry name" value="Type II secretion system protein F"/>
    <property type="match status" value="2"/>
</dbReference>
<proteinExistence type="inferred from homology"/>
<comment type="similarity">
    <text evidence="2 9">Belongs to the GSP F family.</text>
</comment>
<dbReference type="Proteomes" id="UP000218767">
    <property type="component" value="Unassembled WGS sequence"/>
</dbReference>
<evidence type="ECO:0000256" key="9">
    <source>
        <dbReference type="RuleBase" id="RU003923"/>
    </source>
</evidence>
<dbReference type="GO" id="GO:0015628">
    <property type="term" value="P:protein secretion by the type II secretion system"/>
    <property type="evidence" value="ECO:0007669"/>
    <property type="project" value="TreeGrafter"/>
</dbReference>
<keyword evidence="3 9" id="KW-0813">Transport</keyword>
<keyword evidence="8 10" id="KW-0472">Membrane</keyword>
<dbReference type="InterPro" id="IPR042094">
    <property type="entry name" value="T2SS_GspF_sf"/>
</dbReference>
<evidence type="ECO:0000256" key="4">
    <source>
        <dbReference type="ARBA" id="ARBA00022475"/>
    </source>
</evidence>
<keyword evidence="4" id="KW-1003">Cell membrane</keyword>
<evidence type="ECO:0000256" key="5">
    <source>
        <dbReference type="ARBA" id="ARBA00022519"/>
    </source>
</evidence>
<dbReference type="PROSITE" id="PS00874">
    <property type="entry name" value="T2SP_F"/>
    <property type="match status" value="1"/>
</dbReference>
<evidence type="ECO:0000256" key="6">
    <source>
        <dbReference type="ARBA" id="ARBA00022692"/>
    </source>
</evidence>
<dbReference type="EMBL" id="NVUL01000003">
    <property type="protein sequence ID" value="PCI81892.1"/>
    <property type="molecule type" value="Genomic_DNA"/>
</dbReference>
<comment type="caution">
    <text evidence="12">The sequence shown here is derived from an EMBL/GenBank/DDBJ whole genome shotgun (WGS) entry which is preliminary data.</text>
</comment>
<evidence type="ECO:0000313" key="12">
    <source>
        <dbReference type="EMBL" id="PCI81892.1"/>
    </source>
</evidence>
<keyword evidence="5" id="KW-0997">Cell inner membrane</keyword>
<sequence length="405" mass="43857">MATEAIQTTYVWQGTDKNGNKTKGEIQGSSQALVKAQLRKQGVSPTKVKRKAKDLFGPRKQKIKPMDIAVFTRQLATMMKSGIPLVQSFEIVGESLENPSMRVLVGKIRDDVAAGNTFADCIRKHPRYFDDLFCNLVDAGEQSGALETMLDRLATYKEKSEALKSKIKKAMNYPIAVVCIALVVTGILLVKVVPQFATTFSSFGADLPAFTLFVLGLSDLAIAHWWKVLIGLGVSGYVFKEAKIRSVAVAQMVDRISLKLPIVGPILNSSCYARFTRTLSTTFSAGVPLVDALESVAGATGNIVYSTATRKIRDDVTTGQQLNFAIKNTTLFPAMITQMVGIGEESGALDGMLDKCAVYYEAEVDNAVDGLTALMEPMIMAVLGILIGGLMIAMYLPIFQLGAVM</sequence>
<keyword evidence="6 9" id="KW-0812">Transmembrane</keyword>
<evidence type="ECO:0000256" key="10">
    <source>
        <dbReference type="SAM" id="Phobius"/>
    </source>
</evidence>
<accession>A0A2A4XGW1</accession>
<gene>
    <name evidence="12" type="ORF">COB20_01130</name>
</gene>
<evidence type="ECO:0000256" key="2">
    <source>
        <dbReference type="ARBA" id="ARBA00005745"/>
    </source>
</evidence>
<dbReference type="GO" id="GO:0005886">
    <property type="term" value="C:plasma membrane"/>
    <property type="evidence" value="ECO:0007669"/>
    <property type="project" value="UniProtKB-SubCell"/>
</dbReference>
<dbReference type="InterPro" id="IPR001992">
    <property type="entry name" value="T2SS_GspF/T4SS_PilC_CS"/>
</dbReference>
<dbReference type="Pfam" id="PF00482">
    <property type="entry name" value="T2SSF"/>
    <property type="match status" value="2"/>
</dbReference>
<organism evidence="12 13">
    <name type="scientific">SAR86 cluster bacterium</name>
    <dbReference type="NCBI Taxonomy" id="2030880"/>
    <lineage>
        <taxon>Bacteria</taxon>
        <taxon>Pseudomonadati</taxon>
        <taxon>Pseudomonadota</taxon>
        <taxon>Gammaproteobacteria</taxon>
        <taxon>SAR86 cluster</taxon>
    </lineage>
</organism>